<dbReference type="Proteomes" id="UP001596263">
    <property type="component" value="Unassembled WGS sequence"/>
</dbReference>
<organism evidence="1 2">
    <name type="scientific">Streptomyces coerulescens</name>
    <dbReference type="NCBI Taxonomy" id="29304"/>
    <lineage>
        <taxon>Bacteria</taxon>
        <taxon>Bacillati</taxon>
        <taxon>Actinomycetota</taxon>
        <taxon>Actinomycetes</taxon>
        <taxon>Kitasatosporales</taxon>
        <taxon>Streptomycetaceae</taxon>
        <taxon>Streptomyces</taxon>
    </lineage>
</organism>
<comment type="caution">
    <text evidence="1">The sequence shown here is derived from an EMBL/GenBank/DDBJ whole genome shotgun (WGS) entry which is preliminary data.</text>
</comment>
<dbReference type="RefSeq" id="WP_380851703.1">
    <property type="nucleotide sequence ID" value="NZ_JBHSKM010000007.1"/>
</dbReference>
<reference evidence="2" key="1">
    <citation type="journal article" date="2019" name="Int. J. Syst. Evol. Microbiol.">
        <title>The Global Catalogue of Microorganisms (GCM) 10K type strain sequencing project: providing services to taxonomists for standard genome sequencing and annotation.</title>
        <authorList>
            <consortium name="The Broad Institute Genomics Platform"/>
            <consortium name="The Broad Institute Genome Sequencing Center for Infectious Disease"/>
            <person name="Wu L."/>
            <person name="Ma J."/>
        </authorList>
    </citation>
    <scope>NUCLEOTIDE SEQUENCE [LARGE SCALE GENOMIC DNA]</scope>
    <source>
        <strain evidence="2">KCTC 42586</strain>
    </source>
</reference>
<name>A0ABW0CHV5_STRCD</name>
<dbReference type="EMBL" id="JBHSKM010000007">
    <property type="protein sequence ID" value="MFC5214766.1"/>
    <property type="molecule type" value="Genomic_DNA"/>
</dbReference>
<sequence length="43" mass="4783">MALTRGTPVTDRRAARGIALELRRALVRHGQHGQHGRPNEDDP</sequence>
<evidence type="ECO:0000313" key="1">
    <source>
        <dbReference type="EMBL" id="MFC5214766.1"/>
    </source>
</evidence>
<evidence type="ECO:0000313" key="2">
    <source>
        <dbReference type="Proteomes" id="UP001596263"/>
    </source>
</evidence>
<proteinExistence type="predicted"/>
<accession>A0ABW0CHV5</accession>
<keyword evidence="2" id="KW-1185">Reference proteome</keyword>
<gene>
    <name evidence="1" type="ORF">ACFPQ9_13105</name>
</gene>
<protein>
    <submittedName>
        <fullName evidence="1">Uncharacterized protein</fullName>
    </submittedName>
</protein>